<reference evidence="9" key="1">
    <citation type="journal article" date="2014" name="Int. J. Syst. Evol. Microbiol.">
        <title>Complete genome sequence of Corynebacterium casei LMG S-19264T (=DSM 44701T), isolated from a smear-ripened cheese.</title>
        <authorList>
            <consortium name="US DOE Joint Genome Institute (JGI-PGF)"/>
            <person name="Walter F."/>
            <person name="Albersmeier A."/>
            <person name="Kalinowski J."/>
            <person name="Ruckert C."/>
        </authorList>
    </citation>
    <scope>NUCLEOTIDE SEQUENCE</scope>
    <source>
        <strain evidence="9">JCM 13919</strain>
    </source>
</reference>
<feature type="transmembrane region" description="Helical" evidence="7">
    <location>
        <begin position="104"/>
        <end position="130"/>
    </location>
</feature>
<reference evidence="9" key="2">
    <citation type="submission" date="2020-09" db="EMBL/GenBank/DDBJ databases">
        <authorList>
            <person name="Sun Q."/>
            <person name="Ohkuma M."/>
        </authorList>
    </citation>
    <scope>NUCLEOTIDE SEQUENCE</scope>
    <source>
        <strain evidence="9">JCM 13919</strain>
    </source>
</reference>
<keyword evidence="5 7" id="KW-1133">Transmembrane helix</keyword>
<evidence type="ECO:0000256" key="4">
    <source>
        <dbReference type="ARBA" id="ARBA00022692"/>
    </source>
</evidence>
<proteinExistence type="inferred from homology"/>
<evidence type="ECO:0000256" key="6">
    <source>
        <dbReference type="ARBA" id="ARBA00023136"/>
    </source>
</evidence>
<evidence type="ECO:0000256" key="2">
    <source>
        <dbReference type="ARBA" id="ARBA00009425"/>
    </source>
</evidence>
<dbReference type="RefSeq" id="WP_229669374.1">
    <property type="nucleotide sequence ID" value="NZ_BMOB01000008.1"/>
</dbReference>
<evidence type="ECO:0000313" key="9">
    <source>
        <dbReference type="EMBL" id="GGI90290.1"/>
    </source>
</evidence>
<dbReference type="InterPro" id="IPR007182">
    <property type="entry name" value="MnhB"/>
</dbReference>
<sequence>MMQSLILQTIARLLLGWMFLFSLWVLFRGHNAPGGGFPGGLIAASSLSLYLLAYGVPRLLTIIKFSPTVWLCAGLILMVSSSLWGLLVHAIFLSHVWLKTWDGLINSVLFFDVGVYLVVSSSVLMMIIALEETS</sequence>
<evidence type="ECO:0000259" key="8">
    <source>
        <dbReference type="Pfam" id="PF04039"/>
    </source>
</evidence>
<feature type="transmembrane region" description="Helical" evidence="7">
    <location>
        <begin position="39"/>
        <end position="56"/>
    </location>
</feature>
<feature type="transmembrane region" description="Helical" evidence="7">
    <location>
        <begin position="68"/>
        <end position="92"/>
    </location>
</feature>
<comment type="similarity">
    <text evidence="2">Belongs to the CPA3 antiporters (TC 2.A.63) subunit B family.</text>
</comment>
<gene>
    <name evidence="9" type="primary">shaB</name>
    <name evidence="9" type="ORF">GCM10007966_18850</name>
</gene>
<dbReference type="PANTHER" id="PTHR33932">
    <property type="entry name" value="NA(+)/H(+) ANTIPORTER SUBUNIT B"/>
    <property type="match status" value="1"/>
</dbReference>
<feature type="transmembrane region" description="Helical" evidence="7">
    <location>
        <begin position="9"/>
        <end position="27"/>
    </location>
</feature>
<keyword evidence="4 7" id="KW-0812">Transmembrane</keyword>
<evidence type="ECO:0000313" key="10">
    <source>
        <dbReference type="Proteomes" id="UP000630149"/>
    </source>
</evidence>
<dbReference type="Proteomes" id="UP000630149">
    <property type="component" value="Unassembled WGS sequence"/>
</dbReference>
<evidence type="ECO:0000256" key="5">
    <source>
        <dbReference type="ARBA" id="ARBA00022989"/>
    </source>
</evidence>
<dbReference type="PANTHER" id="PTHR33932:SF4">
    <property type="entry name" value="NA(+)_H(+) ANTIPORTER SUBUNIT B"/>
    <property type="match status" value="1"/>
</dbReference>
<dbReference type="Pfam" id="PF04039">
    <property type="entry name" value="MnhB"/>
    <property type="match status" value="1"/>
</dbReference>
<dbReference type="GO" id="GO:0005886">
    <property type="term" value="C:plasma membrane"/>
    <property type="evidence" value="ECO:0007669"/>
    <property type="project" value="UniProtKB-SubCell"/>
</dbReference>
<keyword evidence="6 7" id="KW-0472">Membrane</keyword>
<comment type="subcellular location">
    <subcellularLocation>
        <location evidence="1">Cell membrane</location>
        <topology evidence="1">Multi-pass membrane protein</topology>
    </subcellularLocation>
</comment>
<feature type="domain" description="Na+/H+ antiporter MnhB subunit-related protein" evidence="8">
    <location>
        <begin position="6"/>
        <end position="124"/>
    </location>
</feature>
<dbReference type="EMBL" id="BMOB01000008">
    <property type="protein sequence ID" value="GGI90290.1"/>
    <property type="molecule type" value="Genomic_DNA"/>
</dbReference>
<accession>A0A917NDK6</accession>
<name>A0A917NDK6_9GAMM</name>
<keyword evidence="10" id="KW-1185">Reference proteome</keyword>
<comment type="caution">
    <text evidence="9">The sequence shown here is derived from an EMBL/GenBank/DDBJ whole genome shotgun (WGS) entry which is preliminary data.</text>
</comment>
<evidence type="ECO:0000256" key="7">
    <source>
        <dbReference type="SAM" id="Phobius"/>
    </source>
</evidence>
<protein>
    <submittedName>
        <fullName evidence="9">Na(+)/H(+) antiporter subunit B</fullName>
    </submittedName>
</protein>
<evidence type="ECO:0000256" key="1">
    <source>
        <dbReference type="ARBA" id="ARBA00004651"/>
    </source>
</evidence>
<dbReference type="AlphaFoldDB" id="A0A917NDK6"/>
<keyword evidence="3" id="KW-1003">Cell membrane</keyword>
<dbReference type="InterPro" id="IPR050622">
    <property type="entry name" value="CPA3_antiporter_subunitB"/>
</dbReference>
<organism evidence="9 10">
    <name type="scientific">Legionella impletisoli</name>
    <dbReference type="NCBI Taxonomy" id="343510"/>
    <lineage>
        <taxon>Bacteria</taxon>
        <taxon>Pseudomonadati</taxon>
        <taxon>Pseudomonadota</taxon>
        <taxon>Gammaproteobacteria</taxon>
        <taxon>Legionellales</taxon>
        <taxon>Legionellaceae</taxon>
        <taxon>Legionella</taxon>
    </lineage>
</organism>
<evidence type="ECO:0000256" key="3">
    <source>
        <dbReference type="ARBA" id="ARBA00022475"/>
    </source>
</evidence>